<feature type="region of interest" description="Disordered" evidence="3">
    <location>
        <begin position="766"/>
        <end position="786"/>
    </location>
</feature>
<keyword evidence="1" id="KW-0863">Zinc-finger</keyword>
<reference evidence="5" key="1">
    <citation type="submission" date="2023-10" db="EMBL/GenBank/DDBJ databases">
        <authorList>
            <person name="Chen Y."/>
            <person name="Shah S."/>
            <person name="Dougan E. K."/>
            <person name="Thang M."/>
            <person name="Chan C."/>
        </authorList>
    </citation>
    <scope>NUCLEOTIDE SEQUENCE [LARGE SCALE GENOMIC DNA]</scope>
</reference>
<dbReference type="Pfam" id="PF07727">
    <property type="entry name" value="RVT_2"/>
    <property type="match status" value="1"/>
</dbReference>
<name>A0ABN9TKF5_9DINO</name>
<sequence>MPPPAALMRARCRACLDVIVGPSVARDICLTDVHSHCMQPWHGHAVCFACFADRDIAHGRRQAPWSSGLARQLGRTVASGAQMAGHAVGATISTAATGVQRLAIGAAAGARQTWAAGTMMPLPAQPQPPDQLLAAAVESTGRADAPDMSQDQQRPPAVAMDLHLAELRELRMEAQRLSRRNEQLEAERRAAEQRPVHSPLLVGEWRKRALHHHRCLVRRAPRRLQRRPRTKQQSHLAEIRCLALRRQPALAACLSRRCSPVGCRLGCLRSALGPTDGRAGLRAQADRQKDAEVVEMEAVSEDLLEVEVVLGMIQGVARGADEQRRGAAFCLGAVLAKLKDGDAPRLAFAAGMNKAHAFEEWAQRAAMRIGAQHPLIDLFWQRSERAARQAQSGALATRQTSVTELLFSIMAEAGPGTLRDRKLVLMEVERRGNKAAALAFCYQELNSWKFSLTRLQRLGMGAPDPVTQLATLRGVVKGMAEADANFQYRMFAWEMQHGISGANHCSQQQVDEFWRYLAAEARESCDAPQGKGVKALAAAWEAKAKVKAKPAAKAATGGKEACRFFDSKAGCKFGATCTRHHRKPEVSEGKCFNCGAEDHDKRIDLAHATGQQAGVLMGADEGAIELELEGTGAYIYEDDAQRLRAMMQQLRARAGARMLAAHFDVVAAAAQRLSLEGHKRRGHPSFRPDCYECRLAAGRMRAHWRLDARARPGGQLSADISGPHPARLWPGALQEDRPKRARYFVLGAYAIMTASERAAAAVAEQHDRGAAGLPPPAAAAAGGRPGEQLEQAAAAAAAQPLAADDALAMVTRASALPAVAAVPADGLVEEEGVQTWYYVIPLAGKHAVEVPAALRLMIAQVELEFQARVVFRVHADQARELSGPKLSAALAAQGIVVTSTPGHEADNNPRAERGIGIIKQRARAMLMAVDAADREQLWPAAVVHAAALQRRAAQGKPIGCPIFGQPITCRIKPVPQFAFAPRAVPRQFFDICDFVSGAPPVGHKVAQNGVERWEFETSSSFVVDAVPGRGGQQEVHEQGDQEEEKHDQEQRDSQEEQQDIQAALFSPDAPRILTASSDPAAAAAAAGSDSDGTPDFVEIIKDSGMQPVSMTELRNAIGTEREEWKLAMEVELASFSEKQVFEALTEGEKLQVRAKDVLRMKGVAGIKAPAASDPAQHRRKKFRGVVCGNFQKRMPGAVVFTSNVEILSVRAALAIASSCGWALKALDVSTAFLSAPLPEEAGEVLVRPPGMLSSHGLVGRDEIWRAKKGIYGLRIAPRAWGLKRDRQMRAMRFEVNGTTCRLSKSHCDASVWSVVEDVPTRTESEQKSLGLVLVYVDDFLPSGSPETITAVEEVMMATWTCSVQSLIDRAHPGTIRYLGLEVEARADGAFVAHQAAYLEDVLAGWQMTNANACGTISIEPLGEELGAEPELGDVRLAQKLGGGLLWLSGRTRRDIAFAVSRMSAYATTAPQWALRLGKRITRYLLGTRRHGLVFQAVRGDVNELELHVFADASFEAEYSQTGVGVYLGECLIDWRSVKQAQVATSTAEAEITALAMGLVMLEGAEASLASMMVQVPLPRMWGDSVASLCLARGQGSWRARALTNRASALRSRVESETLLLDHVGSNEQRADGLTKVFSVPAMARIRDHFGLQAV</sequence>
<dbReference type="InterPro" id="IPR013103">
    <property type="entry name" value="RVT_2"/>
</dbReference>
<dbReference type="PANTHER" id="PTHR11439">
    <property type="entry name" value="GAG-POL-RELATED RETROTRANSPOSON"/>
    <property type="match status" value="1"/>
</dbReference>
<evidence type="ECO:0000313" key="6">
    <source>
        <dbReference type="Proteomes" id="UP001189429"/>
    </source>
</evidence>
<dbReference type="PROSITE" id="PS50103">
    <property type="entry name" value="ZF_C3H1"/>
    <property type="match status" value="1"/>
</dbReference>
<feature type="zinc finger region" description="C3H1-type" evidence="1">
    <location>
        <begin position="556"/>
        <end position="584"/>
    </location>
</feature>
<accession>A0ABN9TKF5</accession>
<feature type="compositionally biased region" description="Basic and acidic residues" evidence="3">
    <location>
        <begin position="1034"/>
        <end position="1054"/>
    </location>
</feature>
<keyword evidence="2" id="KW-0175">Coiled coil</keyword>
<gene>
    <name evidence="5" type="ORF">PCOR1329_LOCUS39418</name>
</gene>
<organism evidence="5 6">
    <name type="scientific">Prorocentrum cordatum</name>
    <dbReference type="NCBI Taxonomy" id="2364126"/>
    <lineage>
        <taxon>Eukaryota</taxon>
        <taxon>Sar</taxon>
        <taxon>Alveolata</taxon>
        <taxon>Dinophyceae</taxon>
        <taxon>Prorocentrales</taxon>
        <taxon>Prorocentraceae</taxon>
        <taxon>Prorocentrum</taxon>
    </lineage>
</organism>
<keyword evidence="1" id="KW-0479">Metal-binding</keyword>
<dbReference type="Gene3D" id="3.30.420.10">
    <property type="entry name" value="Ribonuclease H-like superfamily/Ribonuclease H"/>
    <property type="match status" value="1"/>
</dbReference>
<proteinExistence type="predicted"/>
<feature type="region of interest" description="Disordered" evidence="3">
    <location>
        <begin position="1024"/>
        <end position="1058"/>
    </location>
</feature>
<evidence type="ECO:0000256" key="2">
    <source>
        <dbReference type="SAM" id="Coils"/>
    </source>
</evidence>
<dbReference type="InterPro" id="IPR036397">
    <property type="entry name" value="RNaseH_sf"/>
</dbReference>
<dbReference type="InterPro" id="IPR000571">
    <property type="entry name" value="Znf_CCCH"/>
</dbReference>
<comment type="caution">
    <text evidence="5">The sequence shown here is derived from an EMBL/GenBank/DDBJ whole genome shotgun (WGS) entry which is preliminary data.</text>
</comment>
<feature type="domain" description="C3H1-type" evidence="4">
    <location>
        <begin position="556"/>
        <end position="584"/>
    </location>
</feature>
<dbReference type="Proteomes" id="UP001189429">
    <property type="component" value="Unassembled WGS sequence"/>
</dbReference>
<evidence type="ECO:0000259" key="4">
    <source>
        <dbReference type="PROSITE" id="PS50103"/>
    </source>
</evidence>
<dbReference type="EMBL" id="CAUYUJ010014760">
    <property type="protein sequence ID" value="CAK0845705.1"/>
    <property type="molecule type" value="Genomic_DNA"/>
</dbReference>
<evidence type="ECO:0000256" key="3">
    <source>
        <dbReference type="SAM" id="MobiDB-lite"/>
    </source>
</evidence>
<dbReference type="CDD" id="cd09272">
    <property type="entry name" value="RNase_HI_RT_Ty1"/>
    <property type="match status" value="1"/>
</dbReference>
<protein>
    <recommendedName>
        <fullName evidence="4">C3H1-type domain-containing protein</fullName>
    </recommendedName>
</protein>
<evidence type="ECO:0000256" key="1">
    <source>
        <dbReference type="PROSITE-ProRule" id="PRU00723"/>
    </source>
</evidence>
<keyword evidence="6" id="KW-1185">Reference proteome</keyword>
<evidence type="ECO:0000313" key="5">
    <source>
        <dbReference type="EMBL" id="CAK0845705.1"/>
    </source>
</evidence>
<dbReference type="PANTHER" id="PTHR11439:SF463">
    <property type="entry name" value="REVERSE TRANSCRIPTASE TY1_COPIA-TYPE DOMAIN-CONTAINING PROTEIN"/>
    <property type="match status" value="1"/>
</dbReference>
<feature type="coiled-coil region" evidence="2">
    <location>
        <begin position="160"/>
        <end position="194"/>
    </location>
</feature>
<keyword evidence="1" id="KW-0862">Zinc</keyword>